<dbReference type="InterPro" id="IPR004688">
    <property type="entry name" value="Ni/Co_transpt"/>
</dbReference>
<comment type="caution">
    <text evidence="10">The sequence shown here is derived from an EMBL/GenBank/DDBJ whole genome shotgun (WGS) entry which is preliminary data.</text>
</comment>
<feature type="transmembrane region" description="Helical" evidence="8">
    <location>
        <begin position="367"/>
        <end position="393"/>
    </location>
</feature>
<dbReference type="PANTHER" id="PTHR31611:SF0">
    <property type="entry name" value="HIGH-AFFINITY NICKEL TRANSPORT PROTEIN NIC1"/>
    <property type="match status" value="1"/>
</dbReference>
<evidence type="ECO:0000313" key="11">
    <source>
        <dbReference type="Proteomes" id="UP000812966"/>
    </source>
</evidence>
<evidence type="ECO:0000256" key="4">
    <source>
        <dbReference type="ARBA" id="ARBA00022596"/>
    </source>
</evidence>
<proteinExistence type="inferred from homology"/>
<sequence>MLETILRPLHTLHGRLPSRFLKKVPFEAFAIVVGLLVVNIVAWAVCLGVLVCSIEMYATAVLAWSLGLRHALDADHISAIDLMTRRLIASGQRPVTVGTFFSLGHSTIVIITSLVTAATAAHLATKFDRFSQIGNIIGTSISATFLILLGIMNGWILYKLVRGLRAWVRGDMEVDAAKGSNGEELWEKRGGGPMFWILKKLFRLIDQPWKMYPLGVVFGLGFDTSSEIALLGLSSVQASRGTSIWLILCFPVLFTVGMCAVDTLDGAVMMVLYTWCDDEEDEENGGEVKEVTRRDDERDVGITGDAGPNGTIIEEHDDVQKDKINKAVPAIGNYEETTLPTLDMGSPSTSTSLPTKRHGNSTLHNPLIFLYYSTLLTALTVLVALIIGLIQLFSLLQNVIKPEPEGRFWDGVTALGDHYDIVGGVIAGGFVLVGVGGVLGWPRFKRWIGEKRRRYEARGRGISLDTEEDEEDDNGIRGLTV</sequence>
<evidence type="ECO:0000256" key="8">
    <source>
        <dbReference type="RuleBase" id="RU362101"/>
    </source>
</evidence>
<dbReference type="GO" id="GO:0005886">
    <property type="term" value="C:plasma membrane"/>
    <property type="evidence" value="ECO:0007669"/>
    <property type="project" value="UniProtKB-SubCell"/>
</dbReference>
<keyword evidence="5 8" id="KW-0812">Transmembrane</keyword>
<evidence type="ECO:0000256" key="7">
    <source>
        <dbReference type="ARBA" id="ARBA00023136"/>
    </source>
</evidence>
<feature type="transmembrane region" description="Helical" evidence="8">
    <location>
        <begin position="244"/>
        <end position="264"/>
    </location>
</feature>
<evidence type="ECO:0000256" key="1">
    <source>
        <dbReference type="ARBA" id="ARBA00004127"/>
    </source>
</evidence>
<feature type="compositionally biased region" description="Basic and acidic residues" evidence="9">
    <location>
        <begin position="286"/>
        <end position="300"/>
    </location>
</feature>
<feature type="transmembrane region" description="Helical" evidence="8">
    <location>
        <begin position="136"/>
        <end position="158"/>
    </location>
</feature>
<keyword evidence="7 8" id="KW-0472">Membrane</keyword>
<dbReference type="Proteomes" id="UP000812966">
    <property type="component" value="Unassembled WGS sequence"/>
</dbReference>
<organism evidence="10 11">
    <name type="scientific">Filobasidium floriforme</name>
    <dbReference type="NCBI Taxonomy" id="5210"/>
    <lineage>
        <taxon>Eukaryota</taxon>
        <taxon>Fungi</taxon>
        <taxon>Dikarya</taxon>
        <taxon>Basidiomycota</taxon>
        <taxon>Agaricomycotina</taxon>
        <taxon>Tremellomycetes</taxon>
        <taxon>Filobasidiales</taxon>
        <taxon>Filobasidiaceae</taxon>
        <taxon>Filobasidium</taxon>
    </lineage>
</organism>
<reference evidence="10" key="1">
    <citation type="submission" date="2020-04" db="EMBL/GenBank/DDBJ databases">
        <title>Analysis of mating type loci in Filobasidium floriforme.</title>
        <authorList>
            <person name="Nowrousian M."/>
        </authorList>
    </citation>
    <scope>NUCLEOTIDE SEQUENCE</scope>
    <source>
        <strain evidence="10">CBS 6242</strain>
    </source>
</reference>
<feature type="transmembrane region" description="Helical" evidence="8">
    <location>
        <begin position="28"/>
        <end position="52"/>
    </location>
</feature>
<gene>
    <name evidence="10" type="ORF">FFLO_05368</name>
</gene>
<evidence type="ECO:0000313" key="10">
    <source>
        <dbReference type="EMBL" id="KAG7529878.1"/>
    </source>
</evidence>
<feature type="transmembrane region" description="Helical" evidence="8">
    <location>
        <begin position="211"/>
        <end position="232"/>
    </location>
</feature>
<name>A0A8K0JID3_9TREE</name>
<dbReference type="AlphaFoldDB" id="A0A8K0JID3"/>
<evidence type="ECO:0000256" key="6">
    <source>
        <dbReference type="ARBA" id="ARBA00022989"/>
    </source>
</evidence>
<dbReference type="GO" id="GO:0012505">
    <property type="term" value="C:endomembrane system"/>
    <property type="evidence" value="ECO:0007669"/>
    <property type="project" value="UniProtKB-SubCell"/>
</dbReference>
<keyword evidence="4" id="KW-0533">Nickel</keyword>
<protein>
    <recommendedName>
        <fullName evidence="8">Nickel/cobalt efflux system</fullName>
    </recommendedName>
</protein>
<evidence type="ECO:0000256" key="3">
    <source>
        <dbReference type="ARBA" id="ARBA00022448"/>
    </source>
</evidence>
<comment type="similarity">
    <text evidence="2 8">Belongs to the NiCoT transporter (TC 2.A.52) family.</text>
</comment>
<dbReference type="Pfam" id="PF03824">
    <property type="entry name" value="NicO"/>
    <property type="match status" value="1"/>
</dbReference>
<dbReference type="InterPro" id="IPR011541">
    <property type="entry name" value="Ni/Co_transpt_high_affinity"/>
</dbReference>
<evidence type="ECO:0000256" key="5">
    <source>
        <dbReference type="ARBA" id="ARBA00022692"/>
    </source>
</evidence>
<evidence type="ECO:0000256" key="9">
    <source>
        <dbReference type="SAM" id="MobiDB-lite"/>
    </source>
</evidence>
<dbReference type="GO" id="GO:0015099">
    <property type="term" value="F:nickel cation transmembrane transporter activity"/>
    <property type="evidence" value="ECO:0007669"/>
    <property type="project" value="UniProtKB-UniRule"/>
</dbReference>
<feature type="transmembrane region" description="Helical" evidence="8">
    <location>
        <begin position="95"/>
        <end position="124"/>
    </location>
</feature>
<feature type="region of interest" description="Disordered" evidence="9">
    <location>
        <begin position="283"/>
        <end position="315"/>
    </location>
</feature>
<dbReference type="EMBL" id="JABELV010000133">
    <property type="protein sequence ID" value="KAG7529878.1"/>
    <property type="molecule type" value="Genomic_DNA"/>
</dbReference>
<keyword evidence="11" id="KW-1185">Reference proteome</keyword>
<evidence type="ECO:0000256" key="2">
    <source>
        <dbReference type="ARBA" id="ARBA00010892"/>
    </source>
</evidence>
<dbReference type="PANTHER" id="PTHR31611">
    <property type="entry name" value="HIGH-AFFINITY NICKEL TRANSPORT PROTEIN NIC1"/>
    <property type="match status" value="1"/>
</dbReference>
<comment type="subcellular location">
    <subcellularLocation>
        <location evidence="8">Cell membrane</location>
        <topology evidence="8">Multi-pass membrane protein</topology>
    </subcellularLocation>
    <subcellularLocation>
        <location evidence="1">Endomembrane system</location>
        <topology evidence="1">Multi-pass membrane protein</topology>
    </subcellularLocation>
</comment>
<keyword evidence="3 8" id="KW-0813">Transport</keyword>
<keyword evidence="6 8" id="KW-1133">Transmembrane helix</keyword>
<accession>A0A8K0JID3</accession>
<feature type="transmembrane region" description="Helical" evidence="8">
    <location>
        <begin position="421"/>
        <end position="444"/>
    </location>
</feature>